<dbReference type="NCBIfam" id="NF038403">
    <property type="entry name" value="perm_prefix_1"/>
    <property type="match status" value="1"/>
</dbReference>
<keyword evidence="2" id="KW-0472">Membrane</keyword>
<sequence length="327" mass="36767">MKTIKDYIDSLFLGVVETSQTKQLKEDLLASAEDRYEDLKSQGKSENEAIGSVIAGFGSIDELLEEMNLKQDFREEKGYELDSITLEESLDFLKVRRRGATLIGLGVMVIILGVASFFGSMVLYGETFGEGFGIMFVLLGAAIGVPLFIIAGTSMENFSKKLNDRFISIQVKNEVKKRKEAFQRSFIICIVFGVALCIVSVIPLIVLSEMYDSEVYELLGITCLLILVAFGVFFFIFGGVIMGSFTQMLEQTYFVSDESELGPRAKAERNRKIPNWMQTLEKIYWPIVVGIFLFQGFFLGNWGTNWTIFPVAAILFWILESIFGESE</sequence>
<feature type="transmembrane region" description="Helical" evidence="2">
    <location>
        <begin position="102"/>
        <end position="125"/>
    </location>
</feature>
<evidence type="ECO:0008006" key="5">
    <source>
        <dbReference type="Google" id="ProtNLM"/>
    </source>
</evidence>
<dbReference type="RefSeq" id="WP_069662831.1">
    <property type="nucleotide sequence ID" value="NZ_JBHUJJ010000001.1"/>
</dbReference>
<feature type="transmembrane region" description="Helical" evidence="2">
    <location>
        <begin position="283"/>
        <end position="300"/>
    </location>
</feature>
<accession>A0A1E5GZA0</accession>
<dbReference type="PATRIC" id="fig|332950.4.peg.1150"/>
<gene>
    <name evidence="3" type="ORF">BCR25_17440</name>
</gene>
<dbReference type="AlphaFoldDB" id="A0A1E5GZA0"/>
<evidence type="ECO:0000313" key="3">
    <source>
        <dbReference type="EMBL" id="OEG18007.1"/>
    </source>
</evidence>
<organism evidence="3 4">
    <name type="scientific">Enterococcus termitis</name>
    <dbReference type="NCBI Taxonomy" id="332950"/>
    <lineage>
        <taxon>Bacteria</taxon>
        <taxon>Bacillati</taxon>
        <taxon>Bacillota</taxon>
        <taxon>Bacilli</taxon>
        <taxon>Lactobacillales</taxon>
        <taxon>Enterococcaceae</taxon>
        <taxon>Enterococcus</taxon>
    </lineage>
</organism>
<keyword evidence="2" id="KW-0812">Transmembrane</keyword>
<feature type="transmembrane region" description="Helical" evidence="2">
    <location>
        <begin position="131"/>
        <end position="151"/>
    </location>
</feature>
<comment type="caution">
    <text evidence="3">The sequence shown here is derived from an EMBL/GenBank/DDBJ whole genome shotgun (WGS) entry which is preliminary data.</text>
</comment>
<keyword evidence="2" id="KW-1133">Transmembrane helix</keyword>
<evidence type="ECO:0000313" key="4">
    <source>
        <dbReference type="Proteomes" id="UP000095094"/>
    </source>
</evidence>
<evidence type="ECO:0000256" key="2">
    <source>
        <dbReference type="SAM" id="Phobius"/>
    </source>
</evidence>
<reference evidence="4" key="1">
    <citation type="submission" date="2016-09" db="EMBL/GenBank/DDBJ databases">
        <authorList>
            <person name="Gulvik C.A."/>
        </authorList>
    </citation>
    <scope>NUCLEOTIDE SEQUENCE [LARGE SCALE GENOMIC DNA]</scope>
    <source>
        <strain evidence="4">LMG 8895</strain>
    </source>
</reference>
<dbReference type="Proteomes" id="UP000095094">
    <property type="component" value="Unassembled WGS sequence"/>
</dbReference>
<protein>
    <recommendedName>
        <fullName evidence="5">Beta-carotene 15,15'-monooxygenase</fullName>
    </recommendedName>
</protein>
<dbReference type="OrthoDB" id="9815852at2"/>
<keyword evidence="1" id="KW-0175">Coiled coil</keyword>
<dbReference type="InterPro" id="IPR047928">
    <property type="entry name" value="Perm_prefix_1"/>
</dbReference>
<name>A0A1E5GZA0_9ENTE</name>
<feature type="transmembrane region" description="Helical" evidence="2">
    <location>
        <begin position="306"/>
        <end position="323"/>
    </location>
</feature>
<feature type="coiled-coil region" evidence="1">
    <location>
        <begin position="22"/>
        <end position="49"/>
    </location>
</feature>
<feature type="transmembrane region" description="Helical" evidence="2">
    <location>
        <begin position="218"/>
        <end position="241"/>
    </location>
</feature>
<proteinExistence type="predicted"/>
<dbReference type="EMBL" id="MIJY01000008">
    <property type="protein sequence ID" value="OEG18007.1"/>
    <property type="molecule type" value="Genomic_DNA"/>
</dbReference>
<evidence type="ECO:0000256" key="1">
    <source>
        <dbReference type="SAM" id="Coils"/>
    </source>
</evidence>
<keyword evidence="4" id="KW-1185">Reference proteome</keyword>
<feature type="transmembrane region" description="Helical" evidence="2">
    <location>
        <begin position="186"/>
        <end position="206"/>
    </location>
</feature>